<evidence type="ECO:0000259" key="1">
    <source>
        <dbReference type="PROSITE" id="PS50181"/>
    </source>
</evidence>
<comment type="caution">
    <text evidence="2">The sequence shown here is derived from an EMBL/GenBank/DDBJ whole genome shotgun (WGS) entry which is preliminary data.</text>
</comment>
<dbReference type="PROSITE" id="PS50181">
    <property type="entry name" value="FBOX"/>
    <property type="match status" value="1"/>
</dbReference>
<dbReference type="Proteomes" id="UP001059041">
    <property type="component" value="Linkage Group LG5"/>
</dbReference>
<sequence length="175" mass="20103">VDDIYSGTDSCPYCKPGDVPAQSGSVDCSVFILMYALYKTFDWEFDFTQLPDAVLQEIFLNVVLEEGDDDAILKLSLVCPKFRCLVGTDKFRRMAHFRWLDSYLGRGKRGEMQGFCSDWCQMLEDLCKSCLQNYWELNKSLECPVCLREMHCSVRLQQSSVSRFATESTFSEKVS</sequence>
<feature type="domain" description="F-box" evidence="1">
    <location>
        <begin position="44"/>
        <end position="94"/>
    </location>
</feature>
<dbReference type="EMBL" id="JAFHDT010000005">
    <property type="protein sequence ID" value="KAI7810228.1"/>
    <property type="molecule type" value="Genomic_DNA"/>
</dbReference>
<keyword evidence="3" id="KW-1185">Reference proteome</keyword>
<dbReference type="AlphaFoldDB" id="A0A9W7WXZ2"/>
<name>A0A9W7WXZ2_TRIRA</name>
<dbReference type="InterPro" id="IPR001810">
    <property type="entry name" value="F-box_dom"/>
</dbReference>
<proteinExistence type="predicted"/>
<dbReference type="Pfam" id="PF00646">
    <property type="entry name" value="F-box"/>
    <property type="match status" value="1"/>
</dbReference>
<organism evidence="2 3">
    <name type="scientific">Triplophysa rosa</name>
    <name type="common">Cave loach</name>
    <dbReference type="NCBI Taxonomy" id="992332"/>
    <lineage>
        <taxon>Eukaryota</taxon>
        <taxon>Metazoa</taxon>
        <taxon>Chordata</taxon>
        <taxon>Craniata</taxon>
        <taxon>Vertebrata</taxon>
        <taxon>Euteleostomi</taxon>
        <taxon>Actinopterygii</taxon>
        <taxon>Neopterygii</taxon>
        <taxon>Teleostei</taxon>
        <taxon>Ostariophysi</taxon>
        <taxon>Cypriniformes</taxon>
        <taxon>Nemacheilidae</taxon>
        <taxon>Triplophysa</taxon>
    </lineage>
</organism>
<accession>A0A9W7WXZ2</accession>
<gene>
    <name evidence="2" type="ORF">IRJ41_023851</name>
</gene>
<evidence type="ECO:0000313" key="3">
    <source>
        <dbReference type="Proteomes" id="UP001059041"/>
    </source>
</evidence>
<feature type="non-terminal residue" evidence="2">
    <location>
        <position position="1"/>
    </location>
</feature>
<feature type="non-terminal residue" evidence="2">
    <location>
        <position position="175"/>
    </location>
</feature>
<protein>
    <recommendedName>
        <fullName evidence="1">F-box domain-containing protein</fullName>
    </recommendedName>
</protein>
<reference evidence="2" key="1">
    <citation type="submission" date="2021-02" db="EMBL/GenBank/DDBJ databases">
        <title>Comparative genomics reveals that relaxation of natural selection precedes convergent phenotypic evolution of cavefish.</title>
        <authorList>
            <person name="Peng Z."/>
        </authorList>
    </citation>
    <scope>NUCLEOTIDE SEQUENCE</scope>
    <source>
        <tissue evidence="2">Muscle</tissue>
    </source>
</reference>
<evidence type="ECO:0000313" key="2">
    <source>
        <dbReference type="EMBL" id="KAI7810228.1"/>
    </source>
</evidence>